<dbReference type="PANTHER" id="PTHR45681">
    <property type="entry name" value="POLYKETIDE SYNTHASE 44-RELATED"/>
    <property type="match status" value="1"/>
</dbReference>
<evidence type="ECO:0008006" key="4">
    <source>
        <dbReference type="Google" id="ProtNLM"/>
    </source>
</evidence>
<accession>A0ABQ8WFI4</accession>
<evidence type="ECO:0000313" key="2">
    <source>
        <dbReference type="EMBL" id="KAJ5268774.1"/>
    </source>
</evidence>
<dbReference type="PROSITE" id="PS00059">
    <property type="entry name" value="ADH_ZINC"/>
    <property type="match status" value="1"/>
</dbReference>
<keyword evidence="3" id="KW-1185">Reference proteome</keyword>
<sequence>MDRDASYPNIEYATLDISKDPSDQGFDGRKYDLILATNVIHATASLNDSLSNVRKLLSPTGWFLLHELTPTSKWINYIFGTLAGWWYGDADGRSNEPYIGAERWARELQAAGFRTPEAAVLDSDHPYQLNAMIVARPEVDISPKRCVTLLAFSESRSIGPLLQVLEGRGYLVHHLWFGEPLPDGQYVIALLDDEAPFFENMDNHRFNTFRNLIESLNGCGILWVTGLSQAKCQDPRFAQINSIARTIRNEMLVDFATCEVGNLEVSLEKLIDVYEKFQARQEDETLKLEFEYAIVDNTVKVGRYHPFSLKDEQQTLCSNGSMALQTSKPDRLAALHWAYEDTKTLKGDEVEIETYVTGLNFKDVLCAMGIVEAKDNEFGHEGAGIVRRIGPGVQGLKRASGLRDV</sequence>
<dbReference type="SUPFAM" id="SSF50129">
    <property type="entry name" value="GroES-like"/>
    <property type="match status" value="1"/>
</dbReference>
<protein>
    <recommendedName>
        <fullName evidence="4">Lovastatin diketide synthase LovF</fullName>
    </recommendedName>
</protein>
<dbReference type="Pfam" id="PF13489">
    <property type="entry name" value="Methyltransf_23"/>
    <property type="match status" value="1"/>
</dbReference>
<reference evidence="2 3" key="1">
    <citation type="journal article" date="2023" name="IMA Fungus">
        <title>Comparative genomic study of the Penicillium genus elucidates a diverse pangenome and 15 lateral gene transfer events.</title>
        <authorList>
            <person name="Petersen C."/>
            <person name="Sorensen T."/>
            <person name="Nielsen M.R."/>
            <person name="Sondergaard T.E."/>
            <person name="Sorensen J.L."/>
            <person name="Fitzpatrick D.A."/>
            <person name="Frisvad J.C."/>
            <person name="Nielsen K.L."/>
        </authorList>
    </citation>
    <scope>NUCLEOTIDE SEQUENCE [LARGE SCALE GENOMIC DNA]</scope>
    <source>
        <strain evidence="2 3">IBT 3361</strain>
    </source>
</reference>
<dbReference type="InterPro" id="IPR029063">
    <property type="entry name" value="SAM-dependent_MTases_sf"/>
</dbReference>
<dbReference type="InterPro" id="IPR002328">
    <property type="entry name" value="ADH_Zn_CS"/>
</dbReference>
<dbReference type="EMBL" id="JAPVEB010000003">
    <property type="protein sequence ID" value="KAJ5268774.1"/>
    <property type="molecule type" value="Genomic_DNA"/>
</dbReference>
<evidence type="ECO:0000313" key="3">
    <source>
        <dbReference type="Proteomes" id="UP001220256"/>
    </source>
</evidence>
<dbReference type="SUPFAM" id="SSF53335">
    <property type="entry name" value="S-adenosyl-L-methionine-dependent methyltransferases"/>
    <property type="match status" value="1"/>
</dbReference>
<evidence type="ECO:0000256" key="1">
    <source>
        <dbReference type="ARBA" id="ARBA00022679"/>
    </source>
</evidence>
<keyword evidence="1" id="KW-0808">Transferase</keyword>
<dbReference type="PANTHER" id="PTHR45681:SF6">
    <property type="entry name" value="POLYKETIDE SYNTHASE 37"/>
    <property type="match status" value="1"/>
</dbReference>
<name>A0ABQ8WFI4_PENCH</name>
<dbReference type="Proteomes" id="UP001220256">
    <property type="component" value="Unassembled WGS sequence"/>
</dbReference>
<dbReference type="Gene3D" id="3.90.180.10">
    <property type="entry name" value="Medium-chain alcohol dehydrogenases, catalytic domain"/>
    <property type="match status" value="1"/>
</dbReference>
<proteinExistence type="predicted"/>
<comment type="caution">
    <text evidence="2">The sequence shown here is derived from an EMBL/GenBank/DDBJ whole genome shotgun (WGS) entry which is preliminary data.</text>
</comment>
<dbReference type="Gene3D" id="3.40.50.150">
    <property type="entry name" value="Vaccinia Virus protein VP39"/>
    <property type="match status" value="1"/>
</dbReference>
<gene>
    <name evidence="2" type="ORF">N7505_004532</name>
</gene>
<dbReference type="InterPro" id="IPR050444">
    <property type="entry name" value="Polyketide_Synthase"/>
</dbReference>
<organism evidence="2 3">
    <name type="scientific">Penicillium chrysogenum</name>
    <name type="common">Penicillium notatum</name>
    <dbReference type="NCBI Taxonomy" id="5076"/>
    <lineage>
        <taxon>Eukaryota</taxon>
        <taxon>Fungi</taxon>
        <taxon>Dikarya</taxon>
        <taxon>Ascomycota</taxon>
        <taxon>Pezizomycotina</taxon>
        <taxon>Eurotiomycetes</taxon>
        <taxon>Eurotiomycetidae</taxon>
        <taxon>Eurotiales</taxon>
        <taxon>Aspergillaceae</taxon>
        <taxon>Penicillium</taxon>
        <taxon>Penicillium chrysogenum species complex</taxon>
    </lineage>
</organism>
<dbReference type="InterPro" id="IPR011032">
    <property type="entry name" value="GroES-like_sf"/>
</dbReference>